<evidence type="ECO:0000256" key="1">
    <source>
        <dbReference type="SAM" id="Phobius"/>
    </source>
</evidence>
<evidence type="ECO:0000313" key="3">
    <source>
        <dbReference type="Proteomes" id="UP000223749"/>
    </source>
</evidence>
<keyword evidence="3" id="KW-1185">Reference proteome</keyword>
<dbReference type="AlphaFoldDB" id="A0A2D1U7N5"/>
<organism evidence="2 3">
    <name type="scientific">Pedobacter ginsengisoli</name>
    <dbReference type="NCBI Taxonomy" id="363852"/>
    <lineage>
        <taxon>Bacteria</taxon>
        <taxon>Pseudomonadati</taxon>
        <taxon>Bacteroidota</taxon>
        <taxon>Sphingobacteriia</taxon>
        <taxon>Sphingobacteriales</taxon>
        <taxon>Sphingobacteriaceae</taxon>
        <taxon>Pedobacter</taxon>
    </lineage>
</organism>
<dbReference type="EMBL" id="CP024091">
    <property type="protein sequence ID" value="ATP57616.1"/>
    <property type="molecule type" value="Genomic_DNA"/>
</dbReference>
<feature type="transmembrane region" description="Helical" evidence="1">
    <location>
        <begin position="7"/>
        <end position="25"/>
    </location>
</feature>
<proteinExistence type="predicted"/>
<keyword evidence="1" id="KW-1133">Transmembrane helix</keyword>
<sequence length="62" mass="6543">MNGLINALKAIVALILIGTGWYSLGYGFTSTNGDGNFFFIGGFILGGLGVTILIHLIAYAKY</sequence>
<accession>A0A2D1U7N5</accession>
<dbReference type="Proteomes" id="UP000223749">
    <property type="component" value="Chromosome"/>
</dbReference>
<dbReference type="KEGG" id="pgs:CPT03_14600"/>
<keyword evidence="1" id="KW-0472">Membrane</keyword>
<keyword evidence="1" id="KW-0812">Transmembrane</keyword>
<name>A0A2D1U7N5_9SPHI</name>
<gene>
    <name evidence="2" type="ORF">CPT03_14600</name>
</gene>
<dbReference type="RefSeq" id="WP_099439536.1">
    <property type="nucleotide sequence ID" value="NZ_CP024091.1"/>
</dbReference>
<protein>
    <submittedName>
        <fullName evidence="2">Uncharacterized protein</fullName>
    </submittedName>
</protein>
<feature type="transmembrane region" description="Helical" evidence="1">
    <location>
        <begin position="37"/>
        <end position="60"/>
    </location>
</feature>
<reference evidence="2 3" key="1">
    <citation type="submission" date="2017-10" db="EMBL/GenBank/DDBJ databases">
        <title>Whole genome of Pedobacter ginsengisoli T01R-27 isolated from tomato rhizosphere.</title>
        <authorList>
            <person name="Weon H.-Y."/>
            <person name="Lee S.A."/>
            <person name="Sang M.K."/>
            <person name="Song J."/>
        </authorList>
    </citation>
    <scope>NUCLEOTIDE SEQUENCE [LARGE SCALE GENOMIC DNA]</scope>
    <source>
        <strain evidence="2 3">T01R-27</strain>
    </source>
</reference>
<evidence type="ECO:0000313" key="2">
    <source>
        <dbReference type="EMBL" id="ATP57616.1"/>
    </source>
</evidence>